<keyword evidence="3" id="KW-1185">Reference proteome</keyword>
<proteinExistence type="predicted"/>
<evidence type="ECO:0000313" key="3">
    <source>
        <dbReference type="Proteomes" id="UP000187283"/>
    </source>
</evidence>
<feature type="non-terminal residue" evidence="2">
    <location>
        <position position="100"/>
    </location>
</feature>
<evidence type="ECO:0000313" key="2">
    <source>
        <dbReference type="EMBL" id="OMJ17716.1"/>
    </source>
</evidence>
<feature type="region of interest" description="Disordered" evidence="1">
    <location>
        <begin position="1"/>
        <end position="34"/>
    </location>
</feature>
<accession>A0A1R1XSX8</accession>
<organism evidence="2 3">
    <name type="scientific">Smittium culicis</name>
    <dbReference type="NCBI Taxonomy" id="133412"/>
    <lineage>
        <taxon>Eukaryota</taxon>
        <taxon>Fungi</taxon>
        <taxon>Fungi incertae sedis</taxon>
        <taxon>Zoopagomycota</taxon>
        <taxon>Kickxellomycotina</taxon>
        <taxon>Harpellomycetes</taxon>
        <taxon>Harpellales</taxon>
        <taxon>Legeriomycetaceae</taxon>
        <taxon>Smittium</taxon>
    </lineage>
</organism>
<feature type="region of interest" description="Disordered" evidence="1">
    <location>
        <begin position="48"/>
        <end position="100"/>
    </location>
</feature>
<dbReference type="Proteomes" id="UP000187283">
    <property type="component" value="Unassembled WGS sequence"/>
</dbReference>
<feature type="compositionally biased region" description="Polar residues" evidence="1">
    <location>
        <begin position="48"/>
        <end position="78"/>
    </location>
</feature>
<feature type="compositionally biased region" description="Basic and acidic residues" evidence="1">
    <location>
        <begin position="79"/>
        <end position="89"/>
    </location>
</feature>
<dbReference type="OrthoDB" id="348201at2759"/>
<reference evidence="2 3" key="1">
    <citation type="submission" date="2017-01" db="EMBL/GenBank/DDBJ databases">
        <authorList>
            <person name="Mah S.A."/>
            <person name="Swanson W.J."/>
            <person name="Moy G.W."/>
            <person name="Vacquier V.D."/>
        </authorList>
    </citation>
    <scope>NUCLEOTIDE SEQUENCE [LARGE SCALE GENOMIC DNA]</scope>
    <source>
        <strain evidence="2 3">GSMNP</strain>
    </source>
</reference>
<name>A0A1R1XSX8_9FUNG</name>
<dbReference type="EMBL" id="LSSN01001961">
    <property type="protein sequence ID" value="OMJ17716.1"/>
    <property type="molecule type" value="Genomic_DNA"/>
</dbReference>
<comment type="caution">
    <text evidence="2">The sequence shown here is derived from an EMBL/GenBank/DDBJ whole genome shotgun (WGS) entry which is preliminary data.</text>
</comment>
<protein>
    <submittedName>
        <fullName evidence="2">Uncharacterized protein</fullName>
    </submittedName>
</protein>
<feature type="compositionally biased region" description="Basic and acidic residues" evidence="1">
    <location>
        <begin position="19"/>
        <end position="28"/>
    </location>
</feature>
<gene>
    <name evidence="2" type="ORF">AYI70_g5792</name>
</gene>
<dbReference type="AlphaFoldDB" id="A0A1R1XSX8"/>
<sequence length="100" mass="11254">MNDPISKMGSINQTKNKSLIREKWKKTTDNNSDEDLEELQKKFFSSKLQPAATISKSISDSNTSHGSRNQLNANNSKDISSEYSEKFPQEEPVDSLLESS</sequence>
<evidence type="ECO:0000256" key="1">
    <source>
        <dbReference type="SAM" id="MobiDB-lite"/>
    </source>
</evidence>